<dbReference type="GeneID" id="27728232"/>
<keyword evidence="7" id="KW-1185">Reference proteome</keyword>
<comment type="caution">
    <text evidence="6">The sequence shown here is derived from an EMBL/GenBank/DDBJ whole genome shotgun (WGS) entry which is preliminary data.</text>
</comment>
<dbReference type="Gene3D" id="3.90.25.10">
    <property type="entry name" value="UDP-galactose 4-epimerase, domain 1"/>
    <property type="match status" value="1"/>
</dbReference>
<dbReference type="OrthoDB" id="9997102at2759"/>
<proteinExistence type="inferred from homology"/>
<dbReference type="SUPFAM" id="SSF51735">
    <property type="entry name" value="NAD(P)-binding Rossmann-fold domains"/>
    <property type="match status" value="1"/>
</dbReference>
<keyword evidence="4" id="KW-0560">Oxidoreductase</keyword>
<organism evidence="6 7">
    <name type="scientific">Pseudallescheria apiosperma</name>
    <name type="common">Scedosporium apiospermum</name>
    <dbReference type="NCBI Taxonomy" id="563466"/>
    <lineage>
        <taxon>Eukaryota</taxon>
        <taxon>Fungi</taxon>
        <taxon>Dikarya</taxon>
        <taxon>Ascomycota</taxon>
        <taxon>Pezizomycotina</taxon>
        <taxon>Sordariomycetes</taxon>
        <taxon>Hypocreomycetidae</taxon>
        <taxon>Microascales</taxon>
        <taxon>Microascaceae</taxon>
        <taxon>Scedosporium</taxon>
    </lineage>
</organism>
<dbReference type="InterPro" id="IPR051604">
    <property type="entry name" value="Ergot_Alk_Oxidoreductase"/>
</dbReference>
<dbReference type="InterPro" id="IPR016040">
    <property type="entry name" value="NAD(P)-bd_dom"/>
</dbReference>
<name>A0A084FYG6_PSEDA</name>
<dbReference type="Pfam" id="PF13460">
    <property type="entry name" value="NAD_binding_10"/>
    <property type="match status" value="1"/>
</dbReference>
<dbReference type="GO" id="GO:0016491">
    <property type="term" value="F:oxidoreductase activity"/>
    <property type="evidence" value="ECO:0007669"/>
    <property type="project" value="UniProtKB-KW"/>
</dbReference>
<accession>A0A084FYG6</accession>
<dbReference type="GO" id="GO:0035835">
    <property type="term" value="P:indole alkaloid biosynthetic process"/>
    <property type="evidence" value="ECO:0007669"/>
    <property type="project" value="UniProtKB-UniPathway"/>
</dbReference>
<dbReference type="PANTHER" id="PTHR43162">
    <property type="match status" value="1"/>
</dbReference>
<dbReference type="NCBIfam" id="TIGR03649">
    <property type="entry name" value="ergot_EASG"/>
    <property type="match status" value="1"/>
</dbReference>
<dbReference type="InterPro" id="IPR019901">
    <property type="entry name" value="Ergot_alkaloid_biosynthesis"/>
</dbReference>
<dbReference type="KEGG" id="sapo:SAPIO_CDS9160"/>
<evidence type="ECO:0000256" key="4">
    <source>
        <dbReference type="ARBA" id="ARBA00023002"/>
    </source>
</evidence>
<dbReference type="PANTHER" id="PTHR43162:SF1">
    <property type="entry name" value="PRESTALK A DIFFERENTIATION PROTEIN A"/>
    <property type="match status" value="1"/>
</dbReference>
<evidence type="ECO:0000259" key="5">
    <source>
        <dbReference type="Pfam" id="PF13460"/>
    </source>
</evidence>
<keyword evidence="3" id="KW-0017">Alkaloid metabolism</keyword>
<dbReference type="HOGENOM" id="CLU_007383_10_6_1"/>
<dbReference type="UniPathway" id="UPA00327"/>
<protein>
    <submittedName>
        <fullName evidence="6">AFUA_2G17970 family ergot alkaloid biosynthesis protein</fullName>
    </submittedName>
</protein>
<dbReference type="InterPro" id="IPR036291">
    <property type="entry name" value="NAD(P)-bd_dom_sf"/>
</dbReference>
<evidence type="ECO:0000256" key="3">
    <source>
        <dbReference type="ARBA" id="ARBA00022589"/>
    </source>
</evidence>
<gene>
    <name evidence="6" type="ORF">SAPIO_CDS9160</name>
</gene>
<sequence length="305" mass="33136">MTTNSTYRPFLILGGTGTVGSRVTHHLRKEGHPALIASRSAKGNGEGPLAAKGAVYFDWYDESTYLNAFNHPLAVGCGGIRGIFIVAPPSTNMAPAIQAFIDLAKGKGVRRFVFVSASSVSMGDEVLGGLVHKYLYELGSAGEIEWAVLRPCWFMENFITQRERVDFSPEGGVIYSATGEGRIPFVSADDVAECAACLLLDPDPPNSDFLILGPEALSYGDAAKILSEVLQKPVIHKDLTVFEMEARLRSFGISEDYAKILGAMETNVKHGSEDRMDDSVLAITGKRPKTLREWAEEYKAALLET</sequence>
<evidence type="ECO:0000256" key="2">
    <source>
        <dbReference type="ARBA" id="ARBA00005372"/>
    </source>
</evidence>
<comment type="similarity">
    <text evidence="2">Belongs to the fgaFS/easG family.</text>
</comment>
<dbReference type="EMBL" id="JOWA01000132">
    <property type="protein sequence ID" value="KEZ40128.1"/>
    <property type="molecule type" value="Genomic_DNA"/>
</dbReference>
<evidence type="ECO:0000256" key="1">
    <source>
        <dbReference type="ARBA" id="ARBA00005107"/>
    </source>
</evidence>
<comment type="pathway">
    <text evidence="1">Alkaloid biosynthesis; ergot alkaloid biosynthesis.</text>
</comment>
<dbReference type="OMA" id="ITWARID"/>
<feature type="domain" description="NAD(P)-binding" evidence="5">
    <location>
        <begin position="14"/>
        <end position="202"/>
    </location>
</feature>
<reference evidence="6 7" key="1">
    <citation type="journal article" date="2014" name="Genome Announc.">
        <title>Draft genome sequence of the pathogenic fungus Scedosporium apiospermum.</title>
        <authorList>
            <person name="Vandeputte P."/>
            <person name="Ghamrawi S."/>
            <person name="Rechenmann M."/>
            <person name="Iltis A."/>
            <person name="Giraud S."/>
            <person name="Fleury M."/>
            <person name="Thornton C."/>
            <person name="Delhaes L."/>
            <person name="Meyer W."/>
            <person name="Papon N."/>
            <person name="Bouchara J.P."/>
        </authorList>
    </citation>
    <scope>NUCLEOTIDE SEQUENCE [LARGE SCALE GENOMIC DNA]</scope>
    <source>
        <strain evidence="6 7">IHEM 14462</strain>
    </source>
</reference>
<evidence type="ECO:0000313" key="7">
    <source>
        <dbReference type="Proteomes" id="UP000028545"/>
    </source>
</evidence>
<dbReference type="Gene3D" id="3.40.50.720">
    <property type="entry name" value="NAD(P)-binding Rossmann-like Domain"/>
    <property type="match status" value="1"/>
</dbReference>
<evidence type="ECO:0000313" key="6">
    <source>
        <dbReference type="EMBL" id="KEZ40128.1"/>
    </source>
</evidence>
<dbReference type="RefSeq" id="XP_016639927.1">
    <property type="nucleotide sequence ID" value="XM_016790624.1"/>
</dbReference>
<dbReference type="AlphaFoldDB" id="A0A084FYG6"/>
<dbReference type="VEuPathDB" id="FungiDB:SAPIO_CDS9160"/>
<dbReference type="Proteomes" id="UP000028545">
    <property type="component" value="Unassembled WGS sequence"/>
</dbReference>